<keyword evidence="3" id="KW-1185">Reference proteome</keyword>
<feature type="region of interest" description="Disordered" evidence="1">
    <location>
        <begin position="164"/>
        <end position="186"/>
    </location>
</feature>
<gene>
    <name evidence="2" type="primary">Piso0_005145</name>
    <name evidence="2" type="ORF">GNLVRS01_PISO0N08791g</name>
</gene>
<dbReference type="OMA" id="EMISAGN"/>
<evidence type="ECO:0000256" key="1">
    <source>
        <dbReference type="SAM" id="MobiDB-lite"/>
    </source>
</evidence>
<feature type="compositionally biased region" description="Basic and acidic residues" evidence="1">
    <location>
        <begin position="128"/>
        <end position="140"/>
    </location>
</feature>
<dbReference type="OrthoDB" id="3980909at2759"/>
<dbReference type="InParanoid" id="G8Y1D9"/>
<organism evidence="2 3">
    <name type="scientific">Pichia sorbitophila (strain ATCC MYA-4447 / BCRC 22081 / CBS 7064 / NBRC 10061 / NRRL Y-12695)</name>
    <name type="common">Hybrid yeast</name>
    <dbReference type="NCBI Taxonomy" id="559304"/>
    <lineage>
        <taxon>Eukaryota</taxon>
        <taxon>Fungi</taxon>
        <taxon>Dikarya</taxon>
        <taxon>Ascomycota</taxon>
        <taxon>Saccharomycotina</taxon>
        <taxon>Pichiomycetes</taxon>
        <taxon>Debaryomycetaceae</taxon>
        <taxon>Millerozyma</taxon>
    </lineage>
</organism>
<accession>G8Y1D9</accession>
<evidence type="ECO:0000313" key="3">
    <source>
        <dbReference type="Proteomes" id="UP000005222"/>
    </source>
</evidence>
<dbReference type="eggNOG" id="ENOG502QVK9">
    <property type="taxonomic scope" value="Eukaryota"/>
</dbReference>
<name>G8Y1D9_PICSO</name>
<proteinExistence type="predicted"/>
<dbReference type="EMBL" id="FO082046">
    <property type="protein sequence ID" value="CCE86642.1"/>
    <property type="molecule type" value="Genomic_DNA"/>
</dbReference>
<sequence>MAIRKSTRTRTLSAKAQEPEVKTNTTERKAKRRKVEQEEDPDKIDPVKKLLSLTSLDNDILNTEEPQLVNYVSNGSGSNTEQISLNFTKILNDNIRKYYSRCNMNPLELYSVNSSFATLNKKPSAETNRNETNNKQDEAPFFKNVNFGSTPRASTFEDYLSYDELTDSSESEEDKSPSTPVSSYTSLNNGKMSFHYRHNDNLNLSLDKAHNDESPDMLNILNTNSILSGKASEMVSTGNFLINDFFL</sequence>
<dbReference type="HOGENOM" id="CLU_1031010_0_0_1"/>
<feature type="region of interest" description="Disordered" evidence="1">
    <location>
        <begin position="1"/>
        <end position="43"/>
    </location>
</feature>
<dbReference type="Proteomes" id="UP000005222">
    <property type="component" value="Chromosome N"/>
</dbReference>
<evidence type="ECO:0000313" key="2">
    <source>
        <dbReference type="EMBL" id="CCE86642.1"/>
    </source>
</evidence>
<feature type="compositionally biased region" description="Acidic residues" evidence="1">
    <location>
        <begin position="164"/>
        <end position="173"/>
    </location>
</feature>
<feature type="region of interest" description="Disordered" evidence="1">
    <location>
        <begin position="122"/>
        <end position="146"/>
    </location>
</feature>
<reference evidence="2 3" key="1">
    <citation type="journal article" date="2012" name="G3 (Bethesda)">
        <title>Pichia sorbitophila, an interspecies yeast hybrid reveals early steps of genome resolution following polyploidization.</title>
        <authorList>
            <person name="Leh Louis V."/>
            <person name="Despons L."/>
            <person name="Friedrich A."/>
            <person name="Martin T."/>
            <person name="Durrens P."/>
            <person name="Casaregola S."/>
            <person name="Neuveglise C."/>
            <person name="Fairhead C."/>
            <person name="Marck C."/>
            <person name="Cruz J.A."/>
            <person name="Straub M.L."/>
            <person name="Kugler V."/>
            <person name="Sacerdot C."/>
            <person name="Uzunov Z."/>
            <person name="Thierry A."/>
            <person name="Weiss S."/>
            <person name="Bleykasten C."/>
            <person name="De Montigny J."/>
            <person name="Jacques N."/>
            <person name="Jung P."/>
            <person name="Lemaire M."/>
            <person name="Mallet S."/>
            <person name="Morel G."/>
            <person name="Richard G.F."/>
            <person name="Sarkar A."/>
            <person name="Savel G."/>
            <person name="Schacherer J."/>
            <person name="Seret M.L."/>
            <person name="Talla E."/>
            <person name="Samson G."/>
            <person name="Jubin C."/>
            <person name="Poulain J."/>
            <person name="Vacherie B."/>
            <person name="Barbe V."/>
            <person name="Pelletier E."/>
            <person name="Sherman D.J."/>
            <person name="Westhof E."/>
            <person name="Weissenbach J."/>
            <person name="Baret P.V."/>
            <person name="Wincker P."/>
            <person name="Gaillardin C."/>
            <person name="Dujon B."/>
            <person name="Souciet J.L."/>
        </authorList>
    </citation>
    <scope>NUCLEOTIDE SEQUENCE [LARGE SCALE GENOMIC DNA]</scope>
    <source>
        <strain evidence="3">ATCC MYA-4447 / BCRC 22081 / CBS 7064 / NBRC 10061 / NRRL Y-12695</strain>
    </source>
</reference>
<dbReference type="AlphaFoldDB" id="G8Y1D9"/>
<protein>
    <submittedName>
        <fullName evidence="2">Piso0_005145 protein</fullName>
    </submittedName>
</protein>
<feature type="compositionally biased region" description="Basic and acidic residues" evidence="1">
    <location>
        <begin position="17"/>
        <end position="28"/>
    </location>
</feature>